<accession>A0AAU1ZYH9</accession>
<protein>
    <submittedName>
        <fullName evidence="3">Uncharacterized protein</fullName>
    </submittedName>
</protein>
<dbReference type="EMBL" id="CP108222">
    <property type="protein sequence ID" value="WTT17119.1"/>
    <property type="molecule type" value="Genomic_DNA"/>
</dbReference>
<keyword evidence="2" id="KW-0812">Transmembrane</keyword>
<evidence type="ECO:0000256" key="2">
    <source>
        <dbReference type="SAM" id="Phobius"/>
    </source>
</evidence>
<name>A0AAU1ZYH9_9ACTN</name>
<proteinExistence type="predicted"/>
<gene>
    <name evidence="3" type="ORF">OHA22_17075</name>
</gene>
<reference evidence="3" key="1">
    <citation type="submission" date="2022-10" db="EMBL/GenBank/DDBJ databases">
        <title>The complete genomes of actinobacterial strains from the NBC collection.</title>
        <authorList>
            <person name="Joergensen T.S."/>
            <person name="Alvarez Arevalo M."/>
            <person name="Sterndorff E.B."/>
            <person name="Faurdal D."/>
            <person name="Vuksanovic O."/>
            <person name="Mourched A.-S."/>
            <person name="Charusanti P."/>
            <person name="Shaw S."/>
            <person name="Blin K."/>
            <person name="Weber T."/>
        </authorList>
    </citation>
    <scope>NUCLEOTIDE SEQUENCE</scope>
    <source>
        <strain evidence="3">NBC_00093</strain>
    </source>
</reference>
<feature type="region of interest" description="Disordered" evidence="1">
    <location>
        <begin position="268"/>
        <end position="325"/>
    </location>
</feature>
<feature type="region of interest" description="Disordered" evidence="1">
    <location>
        <begin position="89"/>
        <end position="113"/>
    </location>
</feature>
<feature type="compositionally biased region" description="Low complexity" evidence="1">
    <location>
        <begin position="281"/>
        <end position="325"/>
    </location>
</feature>
<sequence>MHDTPPGRPHGPEPDAVPDDALVGELRELMERAAAGLAPLPDLTQEAVRLGRLRRIRARLAVLGAVVGVLAVGGIGSVAFGGLGSAASQPVSPAVAPPSASRTSAVPSPAPSLTAPVPVASASEAAVRGARTAEALTRALGDLIGTVTPAGVDHFAGRLKGHIFPVTFQVMPGGGGLAECRDLPETATTCRTASLPDGSEVRVIVSGGTLWGGQSFSVSYRYAESTVNLTVTPDADAQVSPPVTVDQLVAAAGTKALLTEVRDQAKDRALDAAEAAEDSSGEASDSPSAPAETAPATAEPPTAEPSLADDPSGTDSTSETGGSSR</sequence>
<keyword evidence="2" id="KW-0472">Membrane</keyword>
<organism evidence="3">
    <name type="scientific">Streptomyces sp. NBC_00093</name>
    <dbReference type="NCBI Taxonomy" id="2975649"/>
    <lineage>
        <taxon>Bacteria</taxon>
        <taxon>Bacillati</taxon>
        <taxon>Actinomycetota</taxon>
        <taxon>Actinomycetes</taxon>
        <taxon>Kitasatosporales</taxon>
        <taxon>Streptomycetaceae</taxon>
        <taxon>Streptomyces</taxon>
    </lineage>
</organism>
<feature type="transmembrane region" description="Helical" evidence="2">
    <location>
        <begin position="60"/>
        <end position="83"/>
    </location>
</feature>
<evidence type="ECO:0000313" key="3">
    <source>
        <dbReference type="EMBL" id="WTT17119.1"/>
    </source>
</evidence>
<evidence type="ECO:0000256" key="1">
    <source>
        <dbReference type="SAM" id="MobiDB-lite"/>
    </source>
</evidence>
<dbReference type="AlphaFoldDB" id="A0AAU1ZYH9"/>
<keyword evidence="2" id="KW-1133">Transmembrane helix</keyword>